<gene>
    <name evidence="5" type="ORF">ACFQ2X_02270</name>
</gene>
<evidence type="ECO:0000256" key="3">
    <source>
        <dbReference type="ARBA" id="ARBA00023163"/>
    </source>
</evidence>
<accession>A0ABW3U3L0</accession>
<protein>
    <submittedName>
        <fullName evidence="5">Helix-turn-helix domain-containing protein</fullName>
    </submittedName>
</protein>
<dbReference type="Proteomes" id="UP001597264">
    <property type="component" value="Unassembled WGS sequence"/>
</dbReference>
<name>A0ABW3U3L0_9GAMM</name>
<dbReference type="PANTHER" id="PTHR47893:SF1">
    <property type="entry name" value="REGULATORY PROTEIN PCHR"/>
    <property type="match status" value="1"/>
</dbReference>
<organism evidence="5 6">
    <name type="scientific">Microbulbifer celer</name>
    <dbReference type="NCBI Taxonomy" id="435905"/>
    <lineage>
        <taxon>Bacteria</taxon>
        <taxon>Pseudomonadati</taxon>
        <taxon>Pseudomonadota</taxon>
        <taxon>Gammaproteobacteria</taxon>
        <taxon>Cellvibrionales</taxon>
        <taxon>Microbulbiferaceae</taxon>
        <taxon>Microbulbifer</taxon>
    </lineage>
</organism>
<dbReference type="Pfam" id="PF12833">
    <property type="entry name" value="HTH_18"/>
    <property type="match status" value="1"/>
</dbReference>
<dbReference type="InterPro" id="IPR020449">
    <property type="entry name" value="Tscrpt_reg_AraC-type_HTH"/>
</dbReference>
<dbReference type="Gene3D" id="1.10.10.60">
    <property type="entry name" value="Homeodomain-like"/>
    <property type="match status" value="1"/>
</dbReference>
<evidence type="ECO:0000313" key="5">
    <source>
        <dbReference type="EMBL" id="MFD1215412.1"/>
    </source>
</evidence>
<dbReference type="PROSITE" id="PS00041">
    <property type="entry name" value="HTH_ARAC_FAMILY_1"/>
    <property type="match status" value="1"/>
</dbReference>
<dbReference type="InterPro" id="IPR009057">
    <property type="entry name" value="Homeodomain-like_sf"/>
</dbReference>
<keyword evidence="1" id="KW-0805">Transcription regulation</keyword>
<dbReference type="SMART" id="SM00342">
    <property type="entry name" value="HTH_ARAC"/>
    <property type="match status" value="1"/>
</dbReference>
<dbReference type="RefSeq" id="WP_230437842.1">
    <property type="nucleotide sequence ID" value="NZ_CP087715.1"/>
</dbReference>
<dbReference type="InterPro" id="IPR018060">
    <property type="entry name" value="HTH_AraC"/>
</dbReference>
<comment type="caution">
    <text evidence="5">The sequence shown here is derived from an EMBL/GenBank/DDBJ whole genome shotgun (WGS) entry which is preliminary data.</text>
</comment>
<keyword evidence="6" id="KW-1185">Reference proteome</keyword>
<feature type="domain" description="HTH araC/xylS-type" evidence="4">
    <location>
        <begin position="222"/>
        <end position="320"/>
    </location>
</feature>
<proteinExistence type="predicted"/>
<dbReference type="InterPro" id="IPR053142">
    <property type="entry name" value="PchR_regulatory_protein"/>
</dbReference>
<sequence length="333" mass="37684">MDLSGLEPVDCAPFSVADHYLMERGSEQGKWHRVSLPPEKGATEFITCRICEDISLTRSLCTFVSPFLSRVCYPMDTTLLVFGFRGRSAIGFSEDDLSHVVRPGDVWMVNTGGEALYRYTPAHDLSEMVVIKYATRRIGFVFPQQTRAVLRGDRPWIVRLGYQESNDSWISDLLNNGFTSSLDCLRAEARALDVLARWLRPLTDTVDEARVAPGIEGDPHLEQAIRLLTRDLAATPSLEELSRVLGMSHTRLNRAFKRAFGKTVFSWLRDYRLARARAALKDGHRSITDIAFQCGFSSASHFSQSFKQCYGCTPVEFRSSRKLQEVYCEYGTR</sequence>
<dbReference type="SUPFAM" id="SSF46689">
    <property type="entry name" value="Homeodomain-like"/>
    <property type="match status" value="2"/>
</dbReference>
<dbReference type="PANTHER" id="PTHR47893">
    <property type="entry name" value="REGULATORY PROTEIN PCHR"/>
    <property type="match status" value="1"/>
</dbReference>
<dbReference type="PROSITE" id="PS01124">
    <property type="entry name" value="HTH_ARAC_FAMILY_2"/>
    <property type="match status" value="1"/>
</dbReference>
<keyword evidence="2" id="KW-0238">DNA-binding</keyword>
<evidence type="ECO:0000313" key="6">
    <source>
        <dbReference type="Proteomes" id="UP001597264"/>
    </source>
</evidence>
<dbReference type="PRINTS" id="PR00032">
    <property type="entry name" value="HTHARAC"/>
</dbReference>
<evidence type="ECO:0000256" key="1">
    <source>
        <dbReference type="ARBA" id="ARBA00023015"/>
    </source>
</evidence>
<keyword evidence="3" id="KW-0804">Transcription</keyword>
<dbReference type="EMBL" id="JBHTLR010000004">
    <property type="protein sequence ID" value="MFD1215412.1"/>
    <property type="molecule type" value="Genomic_DNA"/>
</dbReference>
<evidence type="ECO:0000256" key="2">
    <source>
        <dbReference type="ARBA" id="ARBA00023125"/>
    </source>
</evidence>
<dbReference type="InterPro" id="IPR018062">
    <property type="entry name" value="HTH_AraC-typ_CS"/>
</dbReference>
<reference evidence="6" key="1">
    <citation type="journal article" date="2019" name="Int. J. Syst. Evol. Microbiol.">
        <title>The Global Catalogue of Microorganisms (GCM) 10K type strain sequencing project: providing services to taxonomists for standard genome sequencing and annotation.</title>
        <authorList>
            <consortium name="The Broad Institute Genomics Platform"/>
            <consortium name="The Broad Institute Genome Sequencing Center for Infectious Disease"/>
            <person name="Wu L."/>
            <person name="Ma J."/>
        </authorList>
    </citation>
    <scope>NUCLEOTIDE SEQUENCE [LARGE SCALE GENOMIC DNA]</scope>
    <source>
        <strain evidence="6">CCUG 54356</strain>
    </source>
</reference>
<evidence type="ECO:0000259" key="4">
    <source>
        <dbReference type="PROSITE" id="PS01124"/>
    </source>
</evidence>